<dbReference type="SMART" id="SM00147">
    <property type="entry name" value="RasGEF"/>
    <property type="match status" value="1"/>
</dbReference>
<feature type="region of interest" description="Disordered" evidence="3">
    <location>
        <begin position="1286"/>
        <end position="1368"/>
    </location>
</feature>
<dbReference type="Pfam" id="PF00618">
    <property type="entry name" value="RasGEF_N"/>
    <property type="match status" value="1"/>
</dbReference>
<feature type="compositionally biased region" description="Pro residues" evidence="3">
    <location>
        <begin position="1321"/>
        <end position="1334"/>
    </location>
</feature>
<dbReference type="InterPro" id="IPR000651">
    <property type="entry name" value="Ras-like_Gua-exchang_fac_N"/>
</dbReference>
<dbReference type="InterPro" id="IPR001895">
    <property type="entry name" value="RASGEF_cat_dom"/>
</dbReference>
<evidence type="ECO:0000259" key="6">
    <source>
        <dbReference type="PROSITE" id="PS50010"/>
    </source>
</evidence>
<dbReference type="Gene3D" id="1.20.870.10">
    <property type="entry name" value="Son of sevenless (SoS) protein Chain: S domain 1"/>
    <property type="match status" value="1"/>
</dbReference>
<dbReference type="SUPFAM" id="SSF48366">
    <property type="entry name" value="Ras GEF"/>
    <property type="match status" value="1"/>
</dbReference>
<dbReference type="Pfam" id="PF00617">
    <property type="entry name" value="RasGEF"/>
    <property type="match status" value="1"/>
</dbReference>
<feature type="region of interest" description="Disordered" evidence="3">
    <location>
        <begin position="1385"/>
        <end position="1453"/>
    </location>
</feature>
<dbReference type="SMART" id="SM00325">
    <property type="entry name" value="RhoGEF"/>
    <property type="match status" value="1"/>
</dbReference>
<dbReference type="SUPFAM" id="SSF50729">
    <property type="entry name" value="PH domain-like"/>
    <property type="match status" value="1"/>
</dbReference>
<dbReference type="Gene3D" id="1.10.840.10">
    <property type="entry name" value="Ras guanine-nucleotide exchange factors catalytic domain"/>
    <property type="match status" value="1"/>
</dbReference>
<dbReference type="PRINTS" id="PR00620">
    <property type="entry name" value="HISTONEH2A"/>
</dbReference>
<name>A0A1L8DMM0_9DIPT</name>
<organism evidence="8">
    <name type="scientific">Nyssomyia neivai</name>
    <dbReference type="NCBI Taxonomy" id="330878"/>
    <lineage>
        <taxon>Eukaryota</taxon>
        <taxon>Metazoa</taxon>
        <taxon>Ecdysozoa</taxon>
        <taxon>Arthropoda</taxon>
        <taxon>Hexapoda</taxon>
        <taxon>Insecta</taxon>
        <taxon>Pterygota</taxon>
        <taxon>Neoptera</taxon>
        <taxon>Endopterygota</taxon>
        <taxon>Diptera</taxon>
        <taxon>Nematocera</taxon>
        <taxon>Psychodoidea</taxon>
        <taxon>Psychodidae</taxon>
        <taxon>Nyssomyia</taxon>
    </lineage>
</organism>
<dbReference type="InterPro" id="IPR000219">
    <property type="entry name" value="DH_dom"/>
</dbReference>
<feature type="domain" description="Ras-GEF" evidence="5">
    <location>
        <begin position="779"/>
        <end position="1016"/>
    </location>
</feature>
<dbReference type="Gene3D" id="6.10.250.3060">
    <property type="match status" value="1"/>
</dbReference>
<evidence type="ECO:0000259" key="7">
    <source>
        <dbReference type="PROSITE" id="PS50212"/>
    </source>
</evidence>
<keyword evidence="1 2" id="KW-0344">Guanine-nucleotide releasing factor</keyword>
<evidence type="ECO:0000259" key="4">
    <source>
        <dbReference type="PROSITE" id="PS50003"/>
    </source>
</evidence>
<dbReference type="GO" id="GO:0030527">
    <property type="term" value="F:structural constituent of chromatin"/>
    <property type="evidence" value="ECO:0007669"/>
    <property type="project" value="InterPro"/>
</dbReference>
<dbReference type="GO" id="GO:0005085">
    <property type="term" value="F:guanyl-nucleotide exchange factor activity"/>
    <property type="evidence" value="ECO:0007669"/>
    <property type="project" value="UniProtKB-KW"/>
</dbReference>
<dbReference type="InterPro" id="IPR002119">
    <property type="entry name" value="Histone_H2A"/>
</dbReference>
<evidence type="ECO:0000256" key="3">
    <source>
        <dbReference type="SAM" id="MobiDB-lite"/>
    </source>
</evidence>
<dbReference type="PROSITE" id="PS50003">
    <property type="entry name" value="PH_DOMAIN"/>
    <property type="match status" value="1"/>
</dbReference>
<dbReference type="InterPro" id="IPR036964">
    <property type="entry name" value="RASGEF_cat_dom_sf"/>
</dbReference>
<dbReference type="Pfam" id="PF22697">
    <property type="entry name" value="SOS1_NGEF_PH"/>
    <property type="match status" value="1"/>
</dbReference>
<dbReference type="InterPro" id="IPR019804">
    <property type="entry name" value="Ras_G-nucl-exch_fac_CS"/>
</dbReference>
<dbReference type="GO" id="GO:0000786">
    <property type="term" value="C:nucleosome"/>
    <property type="evidence" value="ECO:0007669"/>
    <property type="project" value="InterPro"/>
</dbReference>
<feature type="domain" description="PH" evidence="4">
    <location>
        <begin position="436"/>
        <end position="544"/>
    </location>
</feature>
<evidence type="ECO:0000256" key="2">
    <source>
        <dbReference type="PROSITE-ProRule" id="PRU00168"/>
    </source>
</evidence>
<dbReference type="Gene3D" id="2.30.29.30">
    <property type="entry name" value="Pleckstrin-homology domain (PH domain)/Phosphotyrosine-binding domain (PTB)"/>
    <property type="match status" value="1"/>
</dbReference>
<reference evidence="8" key="1">
    <citation type="submission" date="2016-12" db="EMBL/GenBank/DDBJ databases">
        <title>An insight into the sialome and mialome of the sand fly, Nyssomyia neivai.</title>
        <authorList>
            <person name="Sebastian V."/>
            <person name="Goulart T.M."/>
            <person name="Oliveira W."/>
            <person name="Calvo E."/>
            <person name="Oliveira L.F."/>
            <person name="Pinto M.C."/>
            <person name="Rosselino A.M."/>
            <person name="Ribeiro J.M."/>
        </authorList>
    </citation>
    <scope>NUCLEOTIDE SEQUENCE</scope>
</reference>
<feature type="compositionally biased region" description="Polar residues" evidence="3">
    <location>
        <begin position="1438"/>
        <end position="1453"/>
    </location>
</feature>
<dbReference type="FunFam" id="1.10.20.10:FF:000029">
    <property type="entry name" value="son of sevenless homolog 1 isoform X1"/>
    <property type="match status" value="1"/>
</dbReference>
<dbReference type="InterPro" id="IPR001849">
    <property type="entry name" value="PH_domain"/>
</dbReference>
<dbReference type="GO" id="GO:0005886">
    <property type="term" value="C:plasma membrane"/>
    <property type="evidence" value="ECO:0007669"/>
    <property type="project" value="TreeGrafter"/>
</dbReference>
<dbReference type="CDD" id="cd22914">
    <property type="entry name" value="HFD_SOS1_rpt1"/>
    <property type="match status" value="1"/>
</dbReference>
<dbReference type="CDD" id="cd22915">
    <property type="entry name" value="HFD_SOS1_rpt2"/>
    <property type="match status" value="1"/>
</dbReference>
<dbReference type="CDD" id="cd00155">
    <property type="entry name" value="RasGEF"/>
    <property type="match status" value="1"/>
</dbReference>
<feature type="domain" description="N-terminal Ras-GEF" evidence="7">
    <location>
        <begin position="593"/>
        <end position="744"/>
    </location>
</feature>
<dbReference type="GO" id="GO:0046982">
    <property type="term" value="F:protein heterodimerization activity"/>
    <property type="evidence" value="ECO:0007669"/>
    <property type="project" value="InterPro"/>
</dbReference>
<dbReference type="SMART" id="SM00229">
    <property type="entry name" value="RasGEFN"/>
    <property type="match status" value="1"/>
</dbReference>
<proteinExistence type="predicted"/>
<feature type="compositionally biased region" description="Polar residues" evidence="3">
    <location>
        <begin position="1412"/>
        <end position="1421"/>
    </location>
</feature>
<evidence type="ECO:0000313" key="8">
    <source>
        <dbReference type="EMBL" id="JAV07590.1"/>
    </source>
</evidence>
<feature type="region of interest" description="Disordered" evidence="3">
    <location>
        <begin position="1024"/>
        <end position="1048"/>
    </location>
</feature>
<dbReference type="Gene3D" id="1.10.20.10">
    <property type="entry name" value="Histone, subunit A"/>
    <property type="match status" value="1"/>
</dbReference>
<dbReference type="CDD" id="cd01261">
    <property type="entry name" value="PH_SOS"/>
    <property type="match status" value="1"/>
</dbReference>
<evidence type="ECO:0000256" key="1">
    <source>
        <dbReference type="ARBA" id="ARBA00022658"/>
    </source>
</evidence>
<dbReference type="InterPro" id="IPR011993">
    <property type="entry name" value="PH-like_dom_sf"/>
</dbReference>
<dbReference type="PROSITE" id="PS50009">
    <property type="entry name" value="RASGEF_CAT"/>
    <property type="match status" value="1"/>
</dbReference>
<dbReference type="EMBL" id="GFDF01006494">
    <property type="protein sequence ID" value="JAV07590.1"/>
    <property type="molecule type" value="Transcribed_RNA"/>
</dbReference>
<dbReference type="InterPro" id="IPR035899">
    <property type="entry name" value="DBL_dom_sf"/>
</dbReference>
<dbReference type="InterPro" id="IPR008937">
    <property type="entry name" value="Ras-like_GEF"/>
</dbReference>
<dbReference type="InterPro" id="IPR009072">
    <property type="entry name" value="Histone-fold"/>
</dbReference>
<feature type="domain" description="DH" evidence="6">
    <location>
        <begin position="205"/>
        <end position="391"/>
    </location>
</feature>
<dbReference type="InterPro" id="IPR023578">
    <property type="entry name" value="Ras_GEF_dom_sf"/>
</dbReference>
<protein>
    <submittedName>
        <fullName evidence="8">Putative guanine-nucleotide releasing factor</fullName>
    </submittedName>
</protein>
<dbReference type="SUPFAM" id="SSF48065">
    <property type="entry name" value="DBL homology domain (DH-domain)"/>
    <property type="match status" value="1"/>
</dbReference>
<sequence>MFSAQHESDGSDYNFEKVENAMKWRGVFVNSLRKVLEQVHPNMTASDDALFYVESLCLRLLAMLCAKPPPHTIQDIEDRIGKTFPTPIDKWALTEAFETLDKSKKKKSVLPVDKVHSMLQKEVLQYKIDISVCVFLVAVLEYISADILKLAGNYVKNIKHIEISREDIEIAMCADKVLMDMFYQGDGSGSAAPSPLPPTPRISLSYEEVVKELIHDEKQYQRDLHMIIRVFREELVKIVNDSKELDAIFSNIIDIYEVTVTLLGSLEDVIEMSQEHTPPCVGSCFEELAEAAEFDVYAKYAREVTSSQSREALTNLLARPESNSLIAAGHGFREAVKFYLPKLLLGPIWHAFLYLDYIKILMEKSPARDDQESFEQVQGLLKPLQCQLQYIVSTLPKESMVRLHSRQRRQIAFEKTKELQNTVEHWDKDVGQCCNEFIREDTLAKFGSGKRITERKVYLFDGLFVLCKANTRRQTVSVGATQSYDFRMKERFFMRKVEVIDRQDTDEVKHAFEISPRVQQAVVLMAKSTQHKNDWMADLIMVNTKPMLDRILDSILLDIEKKHPLKLPSQDIYKFAVPDSPNNIVLEERESTGVPLIKGATLCKLIERLTYHIYADLKFVRTFLTTYRSFCSPRELLTLLIQRFNIPDPSIVYDGSGSATASEDTDKLHKCSQREDYKRYKKEFMQPVQFRVLNVLRHWVDHHFYDFERDGEMLENLLGFLKTVNDKSMRKWVDPFFKIVHRKNEQEENHKQITFSHSPPAIEYHLQVPEAEFNLLTLHPLELARQLTLLEFELYKNVKPSELVGSVWTKRDKELTSPNLLKIIKHTTNFTRWLEKSIIESENFEERVAMATRAVEVMMVLLELNNFNGVLSVVSAMGSASVYRLKLTYQAIPERYKKCLEECRELNKDHFRKYQEKLRSINPPCVPFFGMYLTNILHIEEGNPDLLPNTELINFSKRRKVAEITGEIQQYQNQPYCLKTDPKIRRFLETLDPFEGKNDTDISNYLYNESLRIEPRGYKQPPKFPRRWPELTLKSPGIKPRRHNNSGSSMSLISLPGSLPYSHKSLTMSSEGDWSPTSSISQVNQEFTVFANVNLSGAHHSSLMNVSQPSASLMALPTSSSIDLMDPMSGQCVTNVPSAAVPELPKRSNSIISMASCNNIVIDAVKPILSPRTLDAMGNSNTLPARSSPVVSPKVLPAFREDGDAPTLSPRGQHRQEQQETTFRTPFQGATTTTIVRNCVRGSTTSITTNPEAEGTQLPGSPKVHDIGASEVGPLPISPHVNVPNTLTFNHVPPPLPPRIRRREPLEGAQSAQVKQAPDAPQLPPRDLSPPPLPPRHHLAAARGQQDAGGLYNNFERGDSSAESTPKHHLMLPHTSTIMMRRNSALDRSHGKTSSSGLPSPPAVEGAVGGTVKTSGSTISPHTVIPKLPPKPKPPSSADRQTMFSYPGTTNFD</sequence>
<dbReference type="CDD" id="cd06224">
    <property type="entry name" value="REM"/>
    <property type="match status" value="1"/>
</dbReference>
<dbReference type="PROSITE" id="PS50212">
    <property type="entry name" value="RASGEF_NTER"/>
    <property type="match status" value="1"/>
</dbReference>
<dbReference type="GO" id="GO:0003677">
    <property type="term" value="F:DNA binding"/>
    <property type="evidence" value="ECO:0007669"/>
    <property type="project" value="InterPro"/>
</dbReference>
<dbReference type="PANTHER" id="PTHR23113:SF363">
    <property type="entry name" value="PROTEIN SON OF SEVENLESS"/>
    <property type="match status" value="1"/>
</dbReference>
<dbReference type="PROSITE" id="PS50010">
    <property type="entry name" value="DH_2"/>
    <property type="match status" value="1"/>
</dbReference>
<dbReference type="Pfam" id="PF00621">
    <property type="entry name" value="RhoGEF"/>
    <property type="match status" value="1"/>
</dbReference>
<feature type="compositionally biased region" description="Polar residues" evidence="3">
    <location>
        <begin position="1242"/>
        <end position="1251"/>
    </location>
</feature>
<dbReference type="SUPFAM" id="SSF47113">
    <property type="entry name" value="Histone-fold"/>
    <property type="match status" value="1"/>
</dbReference>
<dbReference type="Gene3D" id="1.20.900.10">
    <property type="entry name" value="Dbl homology (DH) domain"/>
    <property type="match status" value="1"/>
</dbReference>
<evidence type="ECO:0000259" key="5">
    <source>
        <dbReference type="PROSITE" id="PS50009"/>
    </source>
</evidence>
<dbReference type="SMART" id="SM00233">
    <property type="entry name" value="PH"/>
    <property type="match status" value="1"/>
</dbReference>
<dbReference type="PANTHER" id="PTHR23113">
    <property type="entry name" value="GUANINE NUCLEOTIDE EXCHANGE FACTOR"/>
    <property type="match status" value="1"/>
</dbReference>
<feature type="region of interest" description="Disordered" evidence="3">
    <location>
        <begin position="1242"/>
        <end position="1262"/>
    </location>
</feature>
<dbReference type="CDD" id="cd00160">
    <property type="entry name" value="RhoGEF"/>
    <property type="match status" value="1"/>
</dbReference>
<accession>A0A1L8DMM0</accession>
<dbReference type="PROSITE" id="PS00720">
    <property type="entry name" value="RASGEF"/>
    <property type="match status" value="1"/>
</dbReference>
<dbReference type="GO" id="GO:0007265">
    <property type="term" value="P:Ras protein signal transduction"/>
    <property type="evidence" value="ECO:0007669"/>
    <property type="project" value="TreeGrafter"/>
</dbReference>
<dbReference type="InterPro" id="IPR055251">
    <property type="entry name" value="SOS1_NGEF_PH"/>
</dbReference>